<evidence type="ECO:0000256" key="11">
    <source>
        <dbReference type="ARBA" id="ARBA00022692"/>
    </source>
</evidence>
<keyword evidence="13" id="KW-0443">Lipid metabolism</keyword>
<evidence type="ECO:0000256" key="12">
    <source>
        <dbReference type="ARBA" id="ARBA00022989"/>
    </source>
</evidence>
<comment type="catalytic activity">
    <reaction evidence="17">
        <text>a CDP-1,2-diacyl-sn-glycerol + sn-glycerol 3-phosphate = a 1,2-diacyl-sn-glycero-3-phospho-(1'-sn-glycero-3'-phosphate) + CMP + H(+)</text>
        <dbReference type="Rhea" id="RHEA:12593"/>
        <dbReference type="ChEBI" id="CHEBI:15378"/>
        <dbReference type="ChEBI" id="CHEBI:57597"/>
        <dbReference type="ChEBI" id="CHEBI:58332"/>
        <dbReference type="ChEBI" id="CHEBI:60110"/>
        <dbReference type="ChEBI" id="CHEBI:60377"/>
        <dbReference type="EC" id="2.7.8.5"/>
    </reaction>
</comment>
<evidence type="ECO:0000256" key="14">
    <source>
        <dbReference type="ARBA" id="ARBA00023136"/>
    </source>
</evidence>
<dbReference type="PIRSF" id="PIRSF000847">
    <property type="entry name" value="Phos_ph_gly_syn"/>
    <property type="match status" value="1"/>
</dbReference>
<evidence type="ECO:0000256" key="8">
    <source>
        <dbReference type="ARBA" id="ARBA00022475"/>
    </source>
</evidence>
<dbReference type="STRING" id="1313296.SAMN05661091_1804"/>
<proteinExistence type="inferred from homology"/>
<keyword evidence="12 20" id="KW-1133">Transmembrane helix</keyword>
<dbReference type="RefSeq" id="WP_208918678.1">
    <property type="nucleotide sequence ID" value="NZ_LT840184.1"/>
</dbReference>
<dbReference type="EMBL" id="LT840184">
    <property type="protein sequence ID" value="SMF80134.1"/>
    <property type="molecule type" value="Genomic_DNA"/>
</dbReference>
<keyword evidence="9" id="KW-0444">Lipid biosynthesis</keyword>
<accession>A0A1X7H5U0</accession>
<organism evidence="21 22">
    <name type="scientific">Paenibacillus uliginis N3/975</name>
    <dbReference type="NCBI Taxonomy" id="1313296"/>
    <lineage>
        <taxon>Bacteria</taxon>
        <taxon>Bacillati</taxon>
        <taxon>Bacillota</taxon>
        <taxon>Bacilli</taxon>
        <taxon>Bacillales</taxon>
        <taxon>Paenibacillaceae</taxon>
        <taxon>Paenibacillus</taxon>
    </lineage>
</organism>
<evidence type="ECO:0000256" key="2">
    <source>
        <dbReference type="ARBA" id="ARBA00004651"/>
    </source>
</evidence>
<comment type="pathway">
    <text evidence="3">Phospholipid metabolism; phosphatidylglycerol biosynthesis; phosphatidylglycerol from CDP-diacylglycerol: step 1/2.</text>
</comment>
<keyword evidence="16" id="KW-1208">Phospholipid metabolism</keyword>
<dbReference type="GO" id="GO:0005886">
    <property type="term" value="C:plasma membrane"/>
    <property type="evidence" value="ECO:0007669"/>
    <property type="project" value="UniProtKB-SubCell"/>
</dbReference>
<feature type="transmembrane region" description="Helical" evidence="20">
    <location>
        <begin position="166"/>
        <end position="185"/>
    </location>
</feature>
<dbReference type="GO" id="GO:0008444">
    <property type="term" value="F:CDP-diacylglycerol-glycerol-3-phosphate 3-phosphatidyltransferase activity"/>
    <property type="evidence" value="ECO:0007669"/>
    <property type="project" value="UniProtKB-UniRule"/>
</dbReference>
<feature type="transmembrane region" description="Helical" evidence="20">
    <location>
        <begin position="12"/>
        <end position="29"/>
    </location>
</feature>
<evidence type="ECO:0000256" key="19">
    <source>
        <dbReference type="RuleBase" id="RU003750"/>
    </source>
</evidence>
<evidence type="ECO:0000256" key="16">
    <source>
        <dbReference type="ARBA" id="ARBA00023264"/>
    </source>
</evidence>
<comment type="subcellular location">
    <subcellularLocation>
        <location evidence="2">Cell membrane</location>
        <topology evidence="2">Multi-pass membrane protein</topology>
    </subcellularLocation>
</comment>
<keyword evidence="11 20" id="KW-0812">Transmembrane</keyword>
<dbReference type="InterPro" id="IPR048254">
    <property type="entry name" value="CDP_ALCOHOL_P_TRANSF_CS"/>
</dbReference>
<dbReference type="GO" id="GO:0006655">
    <property type="term" value="P:phosphatidylglycerol biosynthetic process"/>
    <property type="evidence" value="ECO:0007669"/>
    <property type="project" value="UniProtKB-UniPathway"/>
</dbReference>
<evidence type="ECO:0000256" key="18">
    <source>
        <dbReference type="NCBIfam" id="TIGR00560"/>
    </source>
</evidence>
<evidence type="ECO:0000256" key="5">
    <source>
        <dbReference type="ARBA" id="ARBA00010441"/>
    </source>
</evidence>
<evidence type="ECO:0000313" key="22">
    <source>
        <dbReference type="Proteomes" id="UP000192940"/>
    </source>
</evidence>
<feature type="transmembrane region" description="Helical" evidence="20">
    <location>
        <begin position="139"/>
        <end position="160"/>
    </location>
</feature>
<feature type="transmembrane region" description="Helical" evidence="20">
    <location>
        <begin position="35"/>
        <end position="56"/>
    </location>
</feature>
<dbReference type="FunFam" id="1.20.120.1760:FF:000004">
    <property type="entry name" value="CDP-diacylglycerol--glycerol-3-phosphate 3-phosphatidyltransferase"/>
    <property type="match status" value="1"/>
</dbReference>
<keyword evidence="14 20" id="KW-0472">Membrane</keyword>
<comment type="function">
    <text evidence="1">This protein catalyzes the committed step to the synthesis of the acidic phospholipids.</text>
</comment>
<sequence>MNLANKITISRILLIPFFMLFFIQYPSWLTDRLSFFQFVNQNGVYFAAVLFVVASATDKLDGYIARKYNQITNLGKLLDPLADKLLISVALVMMVQQELISTWVAVVIIGREFVITGLRMVAAAQKIALSADQYGKFKMVLQVIGITAVLLDNVPFSFFTTIPIDYVIMMLAVVMTIYSGFNYIVRNYKELKLIGDQ</sequence>
<dbReference type="PROSITE" id="PS00379">
    <property type="entry name" value="CDP_ALCOHOL_P_TRANSF"/>
    <property type="match status" value="1"/>
</dbReference>
<reference evidence="21 22" key="1">
    <citation type="submission" date="2017-04" db="EMBL/GenBank/DDBJ databases">
        <authorList>
            <person name="Afonso C.L."/>
            <person name="Miller P.J."/>
            <person name="Scott M.A."/>
            <person name="Spackman E."/>
            <person name="Goraichik I."/>
            <person name="Dimitrov K.M."/>
            <person name="Suarez D.L."/>
            <person name="Swayne D.E."/>
        </authorList>
    </citation>
    <scope>NUCLEOTIDE SEQUENCE [LARGE SCALE GENOMIC DNA]</scope>
    <source>
        <strain evidence="21 22">N3/975</strain>
    </source>
</reference>
<dbReference type="Pfam" id="PF01066">
    <property type="entry name" value="CDP-OH_P_transf"/>
    <property type="match status" value="1"/>
</dbReference>
<evidence type="ECO:0000256" key="7">
    <source>
        <dbReference type="ARBA" id="ARBA00014944"/>
    </source>
</evidence>
<name>A0A1X7H5U0_9BACL</name>
<dbReference type="NCBIfam" id="TIGR00560">
    <property type="entry name" value="pgsA"/>
    <property type="match status" value="1"/>
</dbReference>
<dbReference type="Proteomes" id="UP000192940">
    <property type="component" value="Chromosome I"/>
</dbReference>
<evidence type="ECO:0000256" key="4">
    <source>
        <dbReference type="ARBA" id="ARBA00005189"/>
    </source>
</evidence>
<gene>
    <name evidence="21" type="ORF">SAMN05661091_1804</name>
</gene>
<evidence type="ECO:0000256" key="15">
    <source>
        <dbReference type="ARBA" id="ARBA00023209"/>
    </source>
</evidence>
<dbReference type="Gene3D" id="1.20.120.1760">
    <property type="match status" value="1"/>
</dbReference>
<keyword evidence="15" id="KW-0594">Phospholipid biosynthesis</keyword>
<evidence type="ECO:0000256" key="6">
    <source>
        <dbReference type="ARBA" id="ARBA00013170"/>
    </source>
</evidence>
<evidence type="ECO:0000313" key="21">
    <source>
        <dbReference type="EMBL" id="SMF80134.1"/>
    </source>
</evidence>
<dbReference type="PANTHER" id="PTHR14269:SF62">
    <property type="entry name" value="CDP-DIACYLGLYCEROL--GLYCEROL-3-PHOSPHATE 3-PHOSPHATIDYLTRANSFERASE 1, CHLOROPLASTIC"/>
    <property type="match status" value="1"/>
</dbReference>
<protein>
    <recommendedName>
        <fullName evidence="7 18">CDP-diacylglycerol--glycerol-3-phosphate 3-phosphatidyltransferase</fullName>
        <ecNumber evidence="6 18">2.7.8.5</ecNumber>
    </recommendedName>
</protein>
<keyword evidence="8" id="KW-1003">Cell membrane</keyword>
<comment type="pathway">
    <text evidence="4">Lipid metabolism.</text>
</comment>
<keyword evidence="10 19" id="KW-0808">Transferase</keyword>
<evidence type="ECO:0000256" key="13">
    <source>
        <dbReference type="ARBA" id="ARBA00023098"/>
    </source>
</evidence>
<dbReference type="AlphaFoldDB" id="A0A1X7H5U0"/>
<evidence type="ECO:0000256" key="3">
    <source>
        <dbReference type="ARBA" id="ARBA00005042"/>
    </source>
</evidence>
<evidence type="ECO:0000256" key="20">
    <source>
        <dbReference type="SAM" id="Phobius"/>
    </source>
</evidence>
<dbReference type="InterPro" id="IPR050324">
    <property type="entry name" value="CDP-alcohol_PTase-I"/>
</dbReference>
<dbReference type="InterPro" id="IPR043130">
    <property type="entry name" value="CDP-OH_PTrfase_TM_dom"/>
</dbReference>
<dbReference type="InterPro" id="IPR000462">
    <property type="entry name" value="CDP-OH_P_trans"/>
</dbReference>
<evidence type="ECO:0000256" key="9">
    <source>
        <dbReference type="ARBA" id="ARBA00022516"/>
    </source>
</evidence>
<dbReference type="PANTHER" id="PTHR14269">
    <property type="entry name" value="CDP-DIACYLGLYCEROL--GLYCEROL-3-PHOSPHATE 3-PHOSPHATIDYLTRANSFERASE-RELATED"/>
    <property type="match status" value="1"/>
</dbReference>
<evidence type="ECO:0000256" key="17">
    <source>
        <dbReference type="ARBA" id="ARBA00048586"/>
    </source>
</evidence>
<dbReference type="UniPathway" id="UPA00084">
    <property type="reaction ID" value="UER00503"/>
</dbReference>
<evidence type="ECO:0000256" key="10">
    <source>
        <dbReference type="ARBA" id="ARBA00022679"/>
    </source>
</evidence>
<comment type="similarity">
    <text evidence="5 19">Belongs to the CDP-alcohol phosphatidyltransferase class-I family.</text>
</comment>
<dbReference type="InterPro" id="IPR004570">
    <property type="entry name" value="Phosphatidylglycerol_P_synth"/>
</dbReference>
<dbReference type="EC" id="2.7.8.5" evidence="6 18"/>
<evidence type="ECO:0000256" key="1">
    <source>
        <dbReference type="ARBA" id="ARBA00003973"/>
    </source>
</evidence>
<keyword evidence="22" id="KW-1185">Reference proteome</keyword>